<accession>A0ABU2HDR1</accession>
<dbReference type="PIRSF" id="PIRSF000039">
    <property type="entry name" value="Phenol_monooxy_K"/>
    <property type="match status" value="1"/>
</dbReference>
<protein>
    <submittedName>
        <fullName evidence="1">Phenol hydroxylase subunit</fullName>
    </submittedName>
</protein>
<reference evidence="1" key="1">
    <citation type="submission" date="2023-09" db="EMBL/GenBank/DDBJ databases">
        <title>Marinobacter sediminicola sp. nov. and Marinobacter maritimum sp. nov., isolated from marine sediment.</title>
        <authorList>
            <person name="An J."/>
        </authorList>
    </citation>
    <scope>NUCLEOTIDE SEQUENCE</scope>
    <source>
        <strain evidence="1">F60267</strain>
    </source>
</reference>
<proteinExistence type="predicted"/>
<evidence type="ECO:0000313" key="1">
    <source>
        <dbReference type="EMBL" id="MDS1308750.1"/>
    </source>
</evidence>
<dbReference type="Proteomes" id="UP001267407">
    <property type="component" value="Unassembled WGS sequence"/>
</dbReference>
<dbReference type="EMBL" id="JAVMBO010000003">
    <property type="protein sequence ID" value="MDS1308750.1"/>
    <property type="molecule type" value="Genomic_DNA"/>
</dbReference>
<gene>
    <name evidence="1" type="ORF">RKA07_01390</name>
</gene>
<sequence length="83" mass="10146">MDQRLKTFNEYTRYIRVRSAPEDRFVEFDFAIGYPELFVELVLPRDAFKIFCEHNNVVHMDSDMIRQIDEDMVKWRFGEKGHR</sequence>
<dbReference type="Pfam" id="PF06099">
    <property type="entry name" value="Phenol_hyd_sub"/>
    <property type="match status" value="1"/>
</dbReference>
<name>A0ABU2HDR1_9GAMM</name>
<evidence type="ECO:0000313" key="2">
    <source>
        <dbReference type="Proteomes" id="UP001267407"/>
    </source>
</evidence>
<keyword evidence="2" id="KW-1185">Reference proteome</keyword>
<organism evidence="1 2">
    <name type="scientific">Marinobacter xiaoshiensis</name>
    <dbReference type="NCBI Taxonomy" id="3073652"/>
    <lineage>
        <taxon>Bacteria</taxon>
        <taxon>Pseudomonadati</taxon>
        <taxon>Pseudomonadota</taxon>
        <taxon>Gammaproteobacteria</taxon>
        <taxon>Pseudomonadales</taxon>
        <taxon>Marinobacteraceae</taxon>
        <taxon>Marinobacter</taxon>
    </lineage>
</organism>
<comment type="caution">
    <text evidence="1">The sequence shown here is derived from an EMBL/GenBank/DDBJ whole genome shotgun (WGS) entry which is preliminary data.</text>
</comment>
<dbReference type="RefSeq" id="WP_200370497.1">
    <property type="nucleotide sequence ID" value="NZ_JAVMBO010000003.1"/>
</dbReference>
<dbReference type="InterPro" id="IPR010353">
    <property type="entry name" value="DmpK"/>
</dbReference>